<dbReference type="SUPFAM" id="SSF46626">
    <property type="entry name" value="Cytochrome c"/>
    <property type="match status" value="2"/>
</dbReference>
<evidence type="ECO:0000259" key="6">
    <source>
        <dbReference type="PROSITE" id="PS51007"/>
    </source>
</evidence>
<sequence>MKRWIKITLGALASLLAAGAATVGFAHHRSQTLQARIVDVPRQAIALADDAATLNRGRYLYLSRGCADCHGANAGGRVFVDDAGSGLKLAGPNISPGADSPAARYRGEDWERALRHGVKPDGRPLMVMPSQDFARWTDADVAAVASYLRSVPAVQGGAALLQLPLPVRVLYGLGVIPDAAARIDHRLPPAQPVAEGVTVAHGQYVAQSCIGCHGPGLSGGSITGGPPDWPAAANLTPGSGSAMLRYASAEQFRAMMRSGKRPDGSAISPVMPFEALAQMSDVDLDATFVYLKSVPARAAGGH</sequence>
<keyword evidence="5" id="KW-0732">Signal</keyword>
<feature type="domain" description="Cytochrome c" evidence="6">
    <location>
        <begin position="52"/>
        <end position="152"/>
    </location>
</feature>
<dbReference type="RefSeq" id="WP_173122556.1">
    <property type="nucleotide sequence ID" value="NZ_JABRWJ010000003.1"/>
</dbReference>
<dbReference type="InterPro" id="IPR009056">
    <property type="entry name" value="Cyt_c-like_dom"/>
</dbReference>
<name>A0ABX2EFM6_9BURK</name>
<evidence type="ECO:0000313" key="8">
    <source>
        <dbReference type="Proteomes" id="UP000737171"/>
    </source>
</evidence>
<organism evidence="7 8">
    <name type="scientific">Pseudaquabacterium terrae</name>
    <dbReference type="NCBI Taxonomy" id="2732868"/>
    <lineage>
        <taxon>Bacteria</taxon>
        <taxon>Pseudomonadati</taxon>
        <taxon>Pseudomonadota</taxon>
        <taxon>Betaproteobacteria</taxon>
        <taxon>Burkholderiales</taxon>
        <taxon>Sphaerotilaceae</taxon>
        <taxon>Pseudaquabacterium</taxon>
    </lineage>
</organism>
<proteinExistence type="predicted"/>
<dbReference type="EMBL" id="JABRWJ010000003">
    <property type="protein sequence ID" value="NRF67442.1"/>
    <property type="molecule type" value="Genomic_DNA"/>
</dbReference>
<dbReference type="InterPro" id="IPR036909">
    <property type="entry name" value="Cyt_c-like_dom_sf"/>
</dbReference>
<feature type="domain" description="Cytochrome c" evidence="6">
    <location>
        <begin position="191"/>
        <end position="295"/>
    </location>
</feature>
<dbReference type="PANTHER" id="PTHR35008">
    <property type="entry name" value="BLL4482 PROTEIN-RELATED"/>
    <property type="match status" value="1"/>
</dbReference>
<evidence type="ECO:0000313" key="7">
    <source>
        <dbReference type="EMBL" id="NRF67442.1"/>
    </source>
</evidence>
<keyword evidence="1 4" id="KW-0349">Heme</keyword>
<dbReference type="Pfam" id="PF00034">
    <property type="entry name" value="Cytochrom_C"/>
    <property type="match status" value="1"/>
</dbReference>
<evidence type="ECO:0000256" key="1">
    <source>
        <dbReference type="ARBA" id="ARBA00022617"/>
    </source>
</evidence>
<evidence type="ECO:0000256" key="4">
    <source>
        <dbReference type="PROSITE-ProRule" id="PRU00433"/>
    </source>
</evidence>
<accession>A0ABX2EFM6</accession>
<evidence type="ECO:0000256" key="2">
    <source>
        <dbReference type="ARBA" id="ARBA00022723"/>
    </source>
</evidence>
<reference evidence="7 8" key="1">
    <citation type="submission" date="2020-05" db="EMBL/GenBank/DDBJ databases">
        <title>Aquincola sp. isolate from soil.</title>
        <authorList>
            <person name="Han J."/>
            <person name="Kim D.-U."/>
        </authorList>
    </citation>
    <scope>NUCLEOTIDE SEQUENCE [LARGE SCALE GENOMIC DNA]</scope>
    <source>
        <strain evidence="7 8">S2</strain>
    </source>
</reference>
<evidence type="ECO:0000256" key="3">
    <source>
        <dbReference type="ARBA" id="ARBA00023004"/>
    </source>
</evidence>
<comment type="caution">
    <text evidence="7">The sequence shown here is derived from an EMBL/GenBank/DDBJ whole genome shotgun (WGS) entry which is preliminary data.</text>
</comment>
<dbReference type="PANTHER" id="PTHR35008:SF4">
    <property type="entry name" value="BLL4482 PROTEIN"/>
    <property type="match status" value="1"/>
</dbReference>
<dbReference type="PROSITE" id="PS51007">
    <property type="entry name" value="CYTC"/>
    <property type="match status" value="2"/>
</dbReference>
<keyword evidence="8" id="KW-1185">Reference proteome</keyword>
<dbReference type="Proteomes" id="UP000737171">
    <property type="component" value="Unassembled WGS sequence"/>
</dbReference>
<dbReference type="InterPro" id="IPR051459">
    <property type="entry name" value="Cytochrome_c-type_DH"/>
</dbReference>
<feature type="chain" id="PRO_5046246749" evidence="5">
    <location>
        <begin position="27"/>
        <end position="302"/>
    </location>
</feature>
<keyword evidence="2 4" id="KW-0479">Metal-binding</keyword>
<keyword evidence="3 4" id="KW-0408">Iron</keyword>
<feature type="signal peptide" evidence="5">
    <location>
        <begin position="1"/>
        <end position="26"/>
    </location>
</feature>
<gene>
    <name evidence="7" type="ORF">HLB44_10640</name>
</gene>
<evidence type="ECO:0000256" key="5">
    <source>
        <dbReference type="SAM" id="SignalP"/>
    </source>
</evidence>
<dbReference type="Pfam" id="PF13442">
    <property type="entry name" value="Cytochrome_CBB3"/>
    <property type="match status" value="1"/>
</dbReference>
<protein>
    <submittedName>
        <fullName evidence="7">C-type cytochrome</fullName>
    </submittedName>
</protein>
<dbReference type="Gene3D" id="1.10.760.10">
    <property type="entry name" value="Cytochrome c-like domain"/>
    <property type="match status" value="2"/>
</dbReference>